<dbReference type="InterPro" id="IPR036188">
    <property type="entry name" value="FAD/NAD-bd_sf"/>
</dbReference>
<evidence type="ECO:0000256" key="2">
    <source>
        <dbReference type="ARBA" id="ARBA00022630"/>
    </source>
</evidence>
<keyword evidence="2" id="KW-0285">Flavoprotein</keyword>
<dbReference type="PRINTS" id="PR00368">
    <property type="entry name" value="FADPNR"/>
</dbReference>
<comment type="similarity">
    <text evidence="1">Belongs to the class-II pyridine nucleotide-disulfide oxidoreductase family.</text>
</comment>
<dbReference type="AlphaFoldDB" id="A0A446BFK9"/>
<protein>
    <submittedName>
        <fullName evidence="5">E9a5d75e-7e4f-45c9-b3a7-e2b443d28499</fullName>
    </submittedName>
</protein>
<sequence length="315" mass="34106">MASFIDIAIIGGGPAGLTAAATVARQLHTAVVFDNQRYRNARSSHMHMVPTWDHKDPKDFRAAIKRDILDRYSTIQFADVGVAKIEKKSDSHFHVVDESGKEYDFHKVILAVGAADSYPDIEGYQDAWARRIFHCLFCFGYEDRGAKSTGVLVVPPINPGMGLYMGGNAAQLSEAVTLYTHGNEEFTAQVTQVAATAKAKFTVEPRPIKRFINNGDSITVEFTDGSTREETFIVHNPKTSAQGPFVEQLGLALTPTGEIQTTPPFFQTSVRGVFAAGDIVTPYKAANAAIASGCNSAVACIAQLQGEKYGLPAML</sequence>
<evidence type="ECO:0000256" key="3">
    <source>
        <dbReference type="ARBA" id="ARBA00023002"/>
    </source>
</evidence>
<accession>A0A446BFK9</accession>
<evidence type="ECO:0000313" key="5">
    <source>
        <dbReference type="EMBL" id="SPQ21218.1"/>
    </source>
</evidence>
<dbReference type="Gene3D" id="3.50.50.60">
    <property type="entry name" value="FAD/NAD(P)-binding domain"/>
    <property type="match status" value="2"/>
</dbReference>
<keyword evidence="3" id="KW-0560">Oxidoreductase</keyword>
<reference evidence="5 6" key="1">
    <citation type="submission" date="2018-04" db="EMBL/GenBank/DDBJ databases">
        <authorList>
            <person name="Huttner S."/>
            <person name="Dainat J."/>
        </authorList>
    </citation>
    <scope>NUCLEOTIDE SEQUENCE [LARGE SCALE GENOMIC DNA]</scope>
</reference>
<dbReference type="EMBL" id="OUUZ01000008">
    <property type="protein sequence ID" value="SPQ21218.1"/>
    <property type="molecule type" value="Genomic_DNA"/>
</dbReference>
<dbReference type="GO" id="GO:0016491">
    <property type="term" value="F:oxidoreductase activity"/>
    <property type="evidence" value="ECO:0007669"/>
    <property type="project" value="UniProtKB-KW"/>
</dbReference>
<proteinExistence type="inferred from homology"/>
<dbReference type="PRINTS" id="PR00469">
    <property type="entry name" value="PNDRDTASEII"/>
</dbReference>
<name>A0A446BFK9_9PEZI</name>
<dbReference type="GO" id="GO:0097237">
    <property type="term" value="P:cellular response to toxic substance"/>
    <property type="evidence" value="ECO:0007669"/>
    <property type="project" value="UniProtKB-ARBA"/>
</dbReference>
<gene>
    <name evidence="5" type="ORF">TT172_LOCUS3637</name>
</gene>
<evidence type="ECO:0000259" key="4">
    <source>
        <dbReference type="Pfam" id="PF07992"/>
    </source>
</evidence>
<dbReference type="InterPro" id="IPR050097">
    <property type="entry name" value="Ferredoxin-NADP_redctase_2"/>
</dbReference>
<feature type="domain" description="FAD/NAD(P)-binding" evidence="4">
    <location>
        <begin position="6"/>
        <end position="293"/>
    </location>
</feature>
<dbReference type="PANTHER" id="PTHR48105">
    <property type="entry name" value="THIOREDOXIN REDUCTASE 1-RELATED-RELATED"/>
    <property type="match status" value="1"/>
</dbReference>
<dbReference type="SUPFAM" id="SSF51905">
    <property type="entry name" value="FAD/NAD(P)-binding domain"/>
    <property type="match status" value="1"/>
</dbReference>
<dbReference type="InterPro" id="IPR023753">
    <property type="entry name" value="FAD/NAD-binding_dom"/>
</dbReference>
<organism evidence="5 6">
    <name type="scientific">Thermothielavioides terrestris</name>
    <dbReference type="NCBI Taxonomy" id="2587410"/>
    <lineage>
        <taxon>Eukaryota</taxon>
        <taxon>Fungi</taxon>
        <taxon>Dikarya</taxon>
        <taxon>Ascomycota</taxon>
        <taxon>Pezizomycotina</taxon>
        <taxon>Sordariomycetes</taxon>
        <taxon>Sordariomycetidae</taxon>
        <taxon>Sordariales</taxon>
        <taxon>Chaetomiaceae</taxon>
        <taxon>Thermothielavioides</taxon>
    </lineage>
</organism>
<evidence type="ECO:0000313" key="6">
    <source>
        <dbReference type="Proteomes" id="UP000289323"/>
    </source>
</evidence>
<evidence type="ECO:0000256" key="1">
    <source>
        <dbReference type="ARBA" id="ARBA00009333"/>
    </source>
</evidence>
<dbReference type="Pfam" id="PF07992">
    <property type="entry name" value="Pyr_redox_2"/>
    <property type="match status" value="1"/>
</dbReference>
<dbReference type="Proteomes" id="UP000289323">
    <property type="component" value="Unassembled WGS sequence"/>
</dbReference>